<evidence type="ECO:0000256" key="1">
    <source>
        <dbReference type="ARBA" id="ARBA00022723"/>
    </source>
</evidence>
<evidence type="ECO:0000256" key="2">
    <source>
        <dbReference type="ARBA" id="ARBA00022771"/>
    </source>
</evidence>
<dbReference type="Gene3D" id="6.20.210.20">
    <property type="entry name" value="THAP domain"/>
    <property type="match status" value="1"/>
</dbReference>
<dbReference type="SUPFAM" id="SSF57716">
    <property type="entry name" value="Glucocorticoid receptor-like (DNA-binding domain)"/>
    <property type="match status" value="1"/>
</dbReference>
<dbReference type="InterPro" id="IPR038441">
    <property type="entry name" value="THAP_Znf_sf"/>
</dbReference>
<proteinExistence type="predicted"/>
<keyword evidence="4 5" id="KW-0238">DNA-binding</keyword>
<keyword evidence="8" id="KW-1185">Reference proteome</keyword>
<dbReference type="Proteomes" id="UP001458880">
    <property type="component" value="Unassembled WGS sequence"/>
</dbReference>
<dbReference type="EMBL" id="JASPKY010000725">
    <property type="protein sequence ID" value="KAK9686173.1"/>
    <property type="molecule type" value="Genomic_DNA"/>
</dbReference>
<keyword evidence="2 5" id="KW-0863">Zinc-finger</keyword>
<evidence type="ECO:0000313" key="8">
    <source>
        <dbReference type="Proteomes" id="UP001458880"/>
    </source>
</evidence>
<dbReference type="PROSITE" id="PS50950">
    <property type="entry name" value="ZF_THAP"/>
    <property type="match status" value="1"/>
</dbReference>
<protein>
    <submittedName>
        <fullName evidence="7">THAP domain</fullName>
    </submittedName>
</protein>
<dbReference type="Pfam" id="PF05485">
    <property type="entry name" value="THAP"/>
    <property type="match status" value="1"/>
</dbReference>
<evidence type="ECO:0000256" key="3">
    <source>
        <dbReference type="ARBA" id="ARBA00022833"/>
    </source>
</evidence>
<dbReference type="InterPro" id="IPR006612">
    <property type="entry name" value="THAP_Znf"/>
</dbReference>
<organism evidence="7 8">
    <name type="scientific">Popillia japonica</name>
    <name type="common">Japanese beetle</name>
    <dbReference type="NCBI Taxonomy" id="7064"/>
    <lineage>
        <taxon>Eukaryota</taxon>
        <taxon>Metazoa</taxon>
        <taxon>Ecdysozoa</taxon>
        <taxon>Arthropoda</taxon>
        <taxon>Hexapoda</taxon>
        <taxon>Insecta</taxon>
        <taxon>Pterygota</taxon>
        <taxon>Neoptera</taxon>
        <taxon>Endopterygota</taxon>
        <taxon>Coleoptera</taxon>
        <taxon>Polyphaga</taxon>
        <taxon>Scarabaeiformia</taxon>
        <taxon>Scarabaeidae</taxon>
        <taxon>Rutelinae</taxon>
        <taxon>Popillia</taxon>
    </lineage>
</organism>
<reference evidence="7 8" key="1">
    <citation type="journal article" date="2024" name="BMC Genomics">
        <title>De novo assembly and annotation of Popillia japonica's genome with initial clues to its potential as an invasive pest.</title>
        <authorList>
            <person name="Cucini C."/>
            <person name="Boschi S."/>
            <person name="Funari R."/>
            <person name="Cardaioli E."/>
            <person name="Iannotti N."/>
            <person name="Marturano G."/>
            <person name="Paoli F."/>
            <person name="Bruttini M."/>
            <person name="Carapelli A."/>
            <person name="Frati F."/>
            <person name="Nardi F."/>
        </authorList>
    </citation>
    <scope>NUCLEOTIDE SEQUENCE [LARGE SCALE GENOMIC DNA]</scope>
    <source>
        <strain evidence="7">DMR45628</strain>
    </source>
</reference>
<dbReference type="GO" id="GO:0008270">
    <property type="term" value="F:zinc ion binding"/>
    <property type="evidence" value="ECO:0007669"/>
    <property type="project" value="UniProtKB-KW"/>
</dbReference>
<dbReference type="AlphaFoldDB" id="A0AAW1I9T1"/>
<feature type="domain" description="THAP-type" evidence="6">
    <location>
        <begin position="1"/>
        <end position="72"/>
    </location>
</feature>
<sequence length="72" mass="8504">MACAVNGCKNLKRFKPKGVTFYRFPTGSLLNEWLRVLDKGSKWQWTNKLICSEHFSQNDLYTVARHIINYCY</sequence>
<accession>A0AAW1I9T1</accession>
<name>A0AAW1I9T1_POPJA</name>
<evidence type="ECO:0000259" key="6">
    <source>
        <dbReference type="PROSITE" id="PS50950"/>
    </source>
</evidence>
<evidence type="ECO:0000256" key="4">
    <source>
        <dbReference type="ARBA" id="ARBA00023125"/>
    </source>
</evidence>
<keyword evidence="1" id="KW-0479">Metal-binding</keyword>
<comment type="caution">
    <text evidence="7">The sequence shown here is derived from an EMBL/GenBank/DDBJ whole genome shotgun (WGS) entry which is preliminary data.</text>
</comment>
<gene>
    <name evidence="7" type="ORF">QE152_g37386</name>
</gene>
<evidence type="ECO:0000313" key="7">
    <source>
        <dbReference type="EMBL" id="KAK9686173.1"/>
    </source>
</evidence>
<keyword evidence="3" id="KW-0862">Zinc</keyword>
<evidence type="ECO:0000256" key="5">
    <source>
        <dbReference type="PROSITE-ProRule" id="PRU00309"/>
    </source>
</evidence>
<dbReference type="GO" id="GO:0003677">
    <property type="term" value="F:DNA binding"/>
    <property type="evidence" value="ECO:0007669"/>
    <property type="project" value="UniProtKB-UniRule"/>
</dbReference>